<accession>A0A645A2Y0</accession>
<keyword evidence="1" id="KW-0175">Coiled coil</keyword>
<reference evidence="2" key="1">
    <citation type="submission" date="2019-08" db="EMBL/GenBank/DDBJ databases">
        <authorList>
            <person name="Kucharzyk K."/>
            <person name="Murdoch R.W."/>
            <person name="Higgins S."/>
            <person name="Loffler F."/>
        </authorList>
    </citation>
    <scope>NUCLEOTIDE SEQUENCE</scope>
</reference>
<comment type="caution">
    <text evidence="2">The sequence shown here is derived from an EMBL/GenBank/DDBJ whole genome shotgun (WGS) entry which is preliminary data.</text>
</comment>
<dbReference type="Gene3D" id="1.10.287.1490">
    <property type="match status" value="1"/>
</dbReference>
<sequence>MRAKEYLEINRKKIYHYELLKKTIYNLCPLRTNKHKTEEYFNRYLFADARYRKHLENNEYKTEFREDKDEIERTIANTVRIEILNAIYRDETFVYAYNIIVEADTYNDYHLLLSCNLKEENNSTPYQIEQECKKYKEDYPKNNLADYLLDDDNFEFYNQRRFELLKDEEWWLNAFNKAYEIFDRARILANDPFKTQHMVKNIYFNDKLLEKTIVEIFKNILVNYTYDLTEIQNKKLRMLYNKVDEYGDVRFTKIDDAYLENMKELDLQKVNWMKATRLFNYEIIYLWATNDAFKPEQKLKIINLIEDRYSIEKQKHPFIFFTNDLEQFFRSLKECVKINCVSERNEGYTTEIKLSQQEMEDLKKNIAQKEMEMEKLKTELTEQAQQITEKSNRIKLLTKKYRSENQQLKKKISDLEEEISGNGLTMPQQVLAFYYLFNELGITFNNSDKTQWARFINTFTGKNYQNIRAELNIDFESKRTRKNLRIVSDLFDELFPKIRQKVINDSQ</sequence>
<name>A0A645A2Y0_9ZZZZ</name>
<protein>
    <submittedName>
        <fullName evidence="2">Uncharacterized protein</fullName>
    </submittedName>
</protein>
<dbReference type="AlphaFoldDB" id="A0A645A2Y0"/>
<organism evidence="2">
    <name type="scientific">bioreactor metagenome</name>
    <dbReference type="NCBI Taxonomy" id="1076179"/>
    <lineage>
        <taxon>unclassified sequences</taxon>
        <taxon>metagenomes</taxon>
        <taxon>ecological metagenomes</taxon>
    </lineage>
</organism>
<evidence type="ECO:0000256" key="1">
    <source>
        <dbReference type="SAM" id="Coils"/>
    </source>
</evidence>
<proteinExistence type="predicted"/>
<gene>
    <name evidence="2" type="ORF">SDC9_94261</name>
</gene>
<feature type="coiled-coil region" evidence="1">
    <location>
        <begin position="345"/>
        <end position="418"/>
    </location>
</feature>
<dbReference type="EMBL" id="VSSQ01011721">
    <property type="protein sequence ID" value="MPM47550.1"/>
    <property type="molecule type" value="Genomic_DNA"/>
</dbReference>
<evidence type="ECO:0000313" key="2">
    <source>
        <dbReference type="EMBL" id="MPM47550.1"/>
    </source>
</evidence>